<keyword evidence="2" id="KW-1185">Reference proteome</keyword>
<organism evidence="1 2">
    <name type="scientific">Paenibacillus glacialis</name>
    <dbReference type="NCBI Taxonomy" id="494026"/>
    <lineage>
        <taxon>Bacteria</taxon>
        <taxon>Bacillati</taxon>
        <taxon>Bacillota</taxon>
        <taxon>Bacilli</taxon>
        <taxon>Bacillales</taxon>
        <taxon>Paenibacillaceae</taxon>
        <taxon>Paenibacillus</taxon>
    </lineage>
</organism>
<gene>
    <name evidence="1" type="ORF">PGLA_06265</name>
</gene>
<dbReference type="STRING" id="494026.PGLA_06265"/>
<dbReference type="InterPro" id="IPR043519">
    <property type="entry name" value="NT_sf"/>
</dbReference>
<dbReference type="EMBL" id="LVJH01000007">
    <property type="protein sequence ID" value="OAB44265.1"/>
    <property type="molecule type" value="Genomic_DNA"/>
</dbReference>
<comment type="caution">
    <text evidence="1">The sequence shown here is derived from an EMBL/GenBank/DDBJ whole genome shotgun (WGS) entry which is preliminary data.</text>
</comment>
<protein>
    <submittedName>
        <fullName evidence="1">Uncharacterized protein</fullName>
    </submittedName>
</protein>
<accession>A0A168M617</accession>
<dbReference type="Proteomes" id="UP000076967">
    <property type="component" value="Unassembled WGS sequence"/>
</dbReference>
<evidence type="ECO:0000313" key="1">
    <source>
        <dbReference type="EMBL" id="OAB44265.1"/>
    </source>
</evidence>
<name>A0A168M617_9BACL</name>
<proteinExistence type="predicted"/>
<dbReference type="Gene3D" id="3.30.460.40">
    <property type="match status" value="1"/>
</dbReference>
<dbReference type="SUPFAM" id="SSF81301">
    <property type="entry name" value="Nucleotidyltransferase"/>
    <property type="match status" value="1"/>
</dbReference>
<evidence type="ECO:0000313" key="2">
    <source>
        <dbReference type="Proteomes" id="UP000076967"/>
    </source>
</evidence>
<sequence length="205" mass="23620">MHHLITEMQYALQMAARCLNSTGRVWLVGGSCSLLLQGVEVFSPPRDIDLYADMNSVKTLHTRMEQWSTDKQVLNKSGLYSSILSHYQLNDTQIELVGDFRVTAKGSQYTVEVEGRLHPYAPEIELDGIPMKLMPLSHELLFNLLRERADRYEAIATVMRQKPEHHVPLLVQLLDNNRLEDNHIRHIAELLELPSILQYNAYDRN</sequence>
<reference evidence="1 2" key="1">
    <citation type="submission" date="2016-03" db="EMBL/GenBank/DDBJ databases">
        <title>Draft genome sequence of Paenibacillus glacialis DSM 22343.</title>
        <authorList>
            <person name="Shin S.-K."/>
            <person name="Yi H."/>
        </authorList>
    </citation>
    <scope>NUCLEOTIDE SEQUENCE [LARGE SCALE GENOMIC DNA]</scope>
    <source>
        <strain evidence="1 2">DSM 22343</strain>
    </source>
</reference>
<dbReference type="AlphaFoldDB" id="A0A168M617"/>